<evidence type="ECO:0000313" key="3">
    <source>
        <dbReference type="EMBL" id="QCC56886.1"/>
    </source>
</evidence>
<dbReference type="KEGG" id="nbg:DV706_20360"/>
<gene>
    <name evidence="3" type="ORF">DV706_20360</name>
</gene>
<evidence type="ECO:0000256" key="1">
    <source>
        <dbReference type="SAM" id="Phobius"/>
    </source>
</evidence>
<dbReference type="Proteomes" id="UP000296822">
    <property type="component" value="Plasmid unnamed2"/>
</dbReference>
<geneLocation type="plasmid" evidence="3">
    <name>unnamed2</name>
</geneLocation>
<feature type="transmembrane region" description="Helical" evidence="1">
    <location>
        <begin position="159"/>
        <end position="177"/>
    </location>
</feature>
<keyword evidence="1" id="KW-0812">Transmembrane</keyword>
<keyword evidence="3" id="KW-0614">Plasmid</keyword>
<name>A0A4D6HUH8_9EURY</name>
<dbReference type="InterPro" id="IPR055768">
    <property type="entry name" value="DUF7344"/>
</dbReference>
<dbReference type="AlphaFoldDB" id="A0A4D6HUH8"/>
<evidence type="ECO:0000259" key="2">
    <source>
        <dbReference type="Pfam" id="PF24035"/>
    </source>
</evidence>
<keyword evidence="1" id="KW-1133">Transmembrane helix</keyword>
<dbReference type="Pfam" id="PF24035">
    <property type="entry name" value="DUF7344"/>
    <property type="match status" value="1"/>
</dbReference>
<dbReference type="EMBL" id="CP031307">
    <property type="protein sequence ID" value="QCC56886.1"/>
    <property type="molecule type" value="Genomic_DNA"/>
</dbReference>
<feature type="transmembrane region" description="Helical" evidence="1">
    <location>
        <begin position="131"/>
        <end position="153"/>
    </location>
</feature>
<protein>
    <recommendedName>
        <fullName evidence="2">DUF7344 domain-containing protein</fullName>
    </recommendedName>
</protein>
<reference evidence="3 4" key="1">
    <citation type="journal article" date="2019" name="Nat. Commun.">
        <title>A new type of DNA phosphorothioation-based antiviral system in archaea.</title>
        <authorList>
            <person name="Xiong L."/>
            <person name="Liu S."/>
            <person name="Chen S."/>
            <person name="Xiao Y."/>
            <person name="Zhu B."/>
            <person name="Gao Y."/>
            <person name="Zhang Y."/>
            <person name="Chen B."/>
            <person name="Luo J."/>
            <person name="Deng Z."/>
            <person name="Chen X."/>
            <person name="Wang L."/>
            <person name="Chen S."/>
        </authorList>
    </citation>
    <scope>NUCLEOTIDE SEQUENCE [LARGE SCALE GENOMIC DNA]</scope>
    <source>
        <strain evidence="3 4">JCM 10635</strain>
        <plasmid evidence="3 4">unnamed2</plasmid>
    </source>
</reference>
<proteinExistence type="predicted"/>
<evidence type="ECO:0000313" key="4">
    <source>
        <dbReference type="Proteomes" id="UP000296822"/>
    </source>
</evidence>
<keyword evidence="1" id="KW-0472">Membrane</keyword>
<accession>A0A4D6HUH8</accession>
<sequence length="200" mass="22014">MSTSVSQAASDPESVDRRPQLSQDVAFEMLSCRRRRYVLHYLKQADGVADLRELVEHIAAWENDVSTTEVTYEQRTRVYTALRQSHLPKLDDSGIITFDADRGTVVLTDAASELEVYLDVVPHDDIPWSKYYLGLGVLCTGFVVGTWIGLLPFSLLPPLAGTALVTALFTISAVVHVRHDNRMRLGTDGVPPNGTGGEGE</sequence>
<organism evidence="3 4">
    <name type="scientific">Natronorubrum bangense</name>
    <dbReference type="NCBI Taxonomy" id="61858"/>
    <lineage>
        <taxon>Archaea</taxon>
        <taxon>Methanobacteriati</taxon>
        <taxon>Methanobacteriota</taxon>
        <taxon>Stenosarchaea group</taxon>
        <taxon>Halobacteria</taxon>
        <taxon>Halobacteriales</taxon>
        <taxon>Natrialbaceae</taxon>
        <taxon>Natronorubrum</taxon>
    </lineage>
</organism>
<feature type="domain" description="DUF7344" evidence="2">
    <location>
        <begin position="27"/>
        <end position="105"/>
    </location>
</feature>